<accession>A0A1G5KDW3</accession>
<keyword evidence="1" id="KW-0067">ATP-binding</keyword>
<dbReference type="AlphaFoldDB" id="A0A1G5KDW3"/>
<proteinExistence type="predicted"/>
<reference evidence="4" key="1">
    <citation type="submission" date="2016-10" db="EMBL/GenBank/DDBJ databases">
        <authorList>
            <person name="Varghese N."/>
            <person name="Submissions S."/>
        </authorList>
    </citation>
    <scope>NUCLEOTIDE SEQUENCE [LARGE SCALE GENOMIC DNA]</scope>
    <source>
        <strain evidence="4">BL9</strain>
    </source>
</reference>
<dbReference type="STRING" id="582692.SAMN05720606_114115"/>
<feature type="domain" description="ATP-grasp" evidence="2">
    <location>
        <begin position="160"/>
        <end position="362"/>
    </location>
</feature>
<protein>
    <recommendedName>
        <fullName evidence="2">ATP-grasp domain-containing protein</fullName>
    </recommendedName>
</protein>
<evidence type="ECO:0000313" key="4">
    <source>
        <dbReference type="Proteomes" id="UP000198538"/>
    </source>
</evidence>
<keyword evidence="1" id="KW-0547">Nucleotide-binding</keyword>
<evidence type="ECO:0000256" key="1">
    <source>
        <dbReference type="PROSITE-ProRule" id="PRU00409"/>
    </source>
</evidence>
<name>A0A1G5KDW3_9BACL</name>
<dbReference type="EMBL" id="FMVM01000014">
    <property type="protein sequence ID" value="SCY98431.1"/>
    <property type="molecule type" value="Genomic_DNA"/>
</dbReference>
<sequence length="452" mass="50791">MNDRGKSELIIGMFDAERFWRDPNQAKLPSVHDPEMENVVMAMDELLFPFCGAQDRLITRYRMNASHKAYLHEIGFQFLSNSTDLESPDGGSAGRTANIFDLLTSTDQVGDIDPDWLNGARLSPFAVIPGVDRATARFGLEQDCPAVETVQTVNSKLYSAELNRRLGLQCDSQTVYSHEELLSSGLALLKQGPFLIKDEFGVSGKGNLLIESEAILQRVTSYLADQCRKGRTVRFIIEPFLLKELDFSCQFHIDPDGAYRHVSVQQVVNHNFAYQGSYTADDRLLHTLHEAEYFGVMKLVARELYQSGYHGDVCVDSMLLRDGRIVPIVEVNARKSMSLIKHYVDRYLEKHDTAGSMTHATLQFAGDVSFDQLLELLDREGVLYKPDRGFGMLPLSANTLFINKVVSECKGIRNKQVKGRLYYSLIEGTGDNERLSAKLKEVLLSLSFKIAP</sequence>
<dbReference type="PROSITE" id="PS50975">
    <property type="entry name" value="ATP_GRASP"/>
    <property type="match status" value="1"/>
</dbReference>
<dbReference type="GO" id="GO:0046872">
    <property type="term" value="F:metal ion binding"/>
    <property type="evidence" value="ECO:0007669"/>
    <property type="project" value="InterPro"/>
</dbReference>
<evidence type="ECO:0000259" key="2">
    <source>
        <dbReference type="PROSITE" id="PS50975"/>
    </source>
</evidence>
<dbReference type="SUPFAM" id="SSF56059">
    <property type="entry name" value="Glutathione synthetase ATP-binding domain-like"/>
    <property type="match status" value="1"/>
</dbReference>
<dbReference type="GO" id="GO:0005524">
    <property type="term" value="F:ATP binding"/>
    <property type="evidence" value="ECO:0007669"/>
    <property type="project" value="UniProtKB-UniRule"/>
</dbReference>
<keyword evidence="4" id="KW-1185">Reference proteome</keyword>
<organism evidence="3 4">
    <name type="scientific">Paenibacillus polysaccharolyticus</name>
    <dbReference type="NCBI Taxonomy" id="582692"/>
    <lineage>
        <taxon>Bacteria</taxon>
        <taxon>Bacillati</taxon>
        <taxon>Bacillota</taxon>
        <taxon>Bacilli</taxon>
        <taxon>Bacillales</taxon>
        <taxon>Paenibacillaceae</taxon>
        <taxon>Paenibacillus</taxon>
    </lineage>
</organism>
<dbReference type="Proteomes" id="UP000198538">
    <property type="component" value="Unassembled WGS sequence"/>
</dbReference>
<dbReference type="InterPro" id="IPR011761">
    <property type="entry name" value="ATP-grasp"/>
</dbReference>
<dbReference type="RefSeq" id="WP_090923304.1">
    <property type="nucleotide sequence ID" value="NZ_FMVM01000014.1"/>
</dbReference>
<gene>
    <name evidence="3" type="ORF">SAMN05720606_114115</name>
</gene>
<evidence type="ECO:0000313" key="3">
    <source>
        <dbReference type="EMBL" id="SCY98431.1"/>
    </source>
</evidence>